<dbReference type="SUPFAM" id="SSF53098">
    <property type="entry name" value="Ribonuclease H-like"/>
    <property type="match status" value="1"/>
</dbReference>
<keyword evidence="3" id="KW-1185">Reference proteome</keyword>
<evidence type="ECO:0000259" key="1">
    <source>
        <dbReference type="Pfam" id="PF13456"/>
    </source>
</evidence>
<comment type="caution">
    <text evidence="2">The sequence shown here is derived from an EMBL/GenBank/DDBJ whole genome shotgun (WGS) entry which is preliminary data.</text>
</comment>
<dbReference type="PANTHER" id="PTHR47723:SF19">
    <property type="entry name" value="POLYNUCLEOTIDYL TRANSFERASE, RIBONUCLEASE H-LIKE SUPERFAMILY PROTEIN"/>
    <property type="match status" value="1"/>
</dbReference>
<name>A0ABR0QEH0_GOSAR</name>
<dbReference type="EMBL" id="JARKNE010000003">
    <property type="protein sequence ID" value="KAK5837629.1"/>
    <property type="molecule type" value="Genomic_DNA"/>
</dbReference>
<evidence type="ECO:0000313" key="3">
    <source>
        <dbReference type="Proteomes" id="UP001358586"/>
    </source>
</evidence>
<dbReference type="InterPro" id="IPR012337">
    <property type="entry name" value="RNaseH-like_sf"/>
</dbReference>
<dbReference type="InterPro" id="IPR053151">
    <property type="entry name" value="RNase_H-like"/>
</dbReference>
<gene>
    <name evidence="2" type="ORF">PVK06_006356</name>
</gene>
<dbReference type="PANTHER" id="PTHR47723">
    <property type="entry name" value="OS05G0353850 PROTEIN"/>
    <property type="match status" value="1"/>
</dbReference>
<dbReference type="Proteomes" id="UP001358586">
    <property type="component" value="Chromosome 3"/>
</dbReference>
<accession>A0ABR0QEH0</accession>
<dbReference type="InterPro" id="IPR002156">
    <property type="entry name" value="RNaseH_domain"/>
</dbReference>
<dbReference type="InterPro" id="IPR036397">
    <property type="entry name" value="RNaseH_sf"/>
</dbReference>
<feature type="domain" description="RNase H type-1" evidence="1">
    <location>
        <begin position="74"/>
        <end position="126"/>
    </location>
</feature>
<reference evidence="2 3" key="1">
    <citation type="submission" date="2023-03" db="EMBL/GenBank/DDBJ databases">
        <title>WGS of Gossypium arboreum.</title>
        <authorList>
            <person name="Yu D."/>
        </authorList>
    </citation>
    <scope>NUCLEOTIDE SEQUENCE [LARGE SCALE GENOMIC DNA]</scope>
    <source>
        <tissue evidence="2">Leaf</tissue>
    </source>
</reference>
<sequence length="126" mass="13774">MIPFLLGCMQISPQNAFIRDPNYHAYNLCSLAHHSTASVAEFFATSSRIKCYKLPNFTSIKWYLPDREWVKLNCEGSSIGNLGSAGAGAIILDSKGSQVAGCHRFLGSYSNMIAGLWAIRDGLQLA</sequence>
<dbReference type="Gene3D" id="3.30.420.10">
    <property type="entry name" value="Ribonuclease H-like superfamily/Ribonuclease H"/>
    <property type="match status" value="1"/>
</dbReference>
<evidence type="ECO:0000313" key="2">
    <source>
        <dbReference type="EMBL" id="KAK5837629.1"/>
    </source>
</evidence>
<organism evidence="2 3">
    <name type="scientific">Gossypium arboreum</name>
    <name type="common">Tree cotton</name>
    <name type="synonym">Gossypium nanking</name>
    <dbReference type="NCBI Taxonomy" id="29729"/>
    <lineage>
        <taxon>Eukaryota</taxon>
        <taxon>Viridiplantae</taxon>
        <taxon>Streptophyta</taxon>
        <taxon>Embryophyta</taxon>
        <taxon>Tracheophyta</taxon>
        <taxon>Spermatophyta</taxon>
        <taxon>Magnoliopsida</taxon>
        <taxon>eudicotyledons</taxon>
        <taxon>Gunneridae</taxon>
        <taxon>Pentapetalae</taxon>
        <taxon>rosids</taxon>
        <taxon>malvids</taxon>
        <taxon>Malvales</taxon>
        <taxon>Malvaceae</taxon>
        <taxon>Malvoideae</taxon>
        <taxon>Gossypium</taxon>
    </lineage>
</organism>
<dbReference type="Pfam" id="PF13456">
    <property type="entry name" value="RVT_3"/>
    <property type="match status" value="1"/>
</dbReference>
<proteinExistence type="predicted"/>
<protein>
    <recommendedName>
        <fullName evidence="1">RNase H type-1 domain-containing protein</fullName>
    </recommendedName>
</protein>